<evidence type="ECO:0000313" key="2">
    <source>
        <dbReference type="Proteomes" id="UP000246410"/>
    </source>
</evidence>
<name>A0A317NLK7_9NOCA</name>
<dbReference type="RefSeq" id="WP_146229358.1">
    <property type="nucleotide sequence ID" value="NZ_QGTL01000006.1"/>
</dbReference>
<sequence>MTARIDELLRRARHELEESLRRAAADLQQLAAEVPQEIRKTVSAVDGCELAERKAIHAPSHAQRPVHEVGPPIVIGHDALERIAKLHGEDVVFHGTRYPIPELEPRQAYWKRPDGIPVPDGEPAICASRQTDVSTFRALVKGRIQGCDYFTDHTGQTVYRVPADRFDALQGPDRRGFVHVLPSRDFDDVELPVPTGCNGPEPGGARARELRAHTPQEPLCIVEVSADEFPYPVVPNDRPGDFDNLSNH</sequence>
<comment type="caution">
    <text evidence="1">The sequence shown here is derived from an EMBL/GenBank/DDBJ whole genome shotgun (WGS) entry which is preliminary data.</text>
</comment>
<reference evidence="1 2" key="1">
    <citation type="submission" date="2018-05" db="EMBL/GenBank/DDBJ databases">
        <title>Genomic Encyclopedia of Type Strains, Phase IV (KMG-IV): sequencing the most valuable type-strain genomes for metagenomic binning, comparative biology and taxonomic classification.</title>
        <authorList>
            <person name="Goeker M."/>
        </authorList>
    </citation>
    <scope>NUCLEOTIDE SEQUENCE [LARGE SCALE GENOMIC DNA]</scope>
    <source>
        <strain evidence="1 2">DSM 44717</strain>
    </source>
</reference>
<organism evidence="1 2">
    <name type="scientific">Nocardia neocaledoniensis</name>
    <dbReference type="NCBI Taxonomy" id="236511"/>
    <lineage>
        <taxon>Bacteria</taxon>
        <taxon>Bacillati</taxon>
        <taxon>Actinomycetota</taxon>
        <taxon>Actinomycetes</taxon>
        <taxon>Mycobacteriales</taxon>
        <taxon>Nocardiaceae</taxon>
        <taxon>Nocardia</taxon>
    </lineage>
</organism>
<dbReference type="Proteomes" id="UP000246410">
    <property type="component" value="Unassembled WGS sequence"/>
</dbReference>
<proteinExistence type="predicted"/>
<gene>
    <name evidence="1" type="ORF">DFR69_106339</name>
</gene>
<dbReference type="EMBL" id="QGTL01000006">
    <property type="protein sequence ID" value="PWV74528.1"/>
    <property type="molecule type" value="Genomic_DNA"/>
</dbReference>
<keyword evidence="2" id="KW-1185">Reference proteome</keyword>
<dbReference type="AlphaFoldDB" id="A0A317NLK7"/>
<evidence type="ECO:0000313" key="1">
    <source>
        <dbReference type="EMBL" id="PWV74528.1"/>
    </source>
</evidence>
<protein>
    <submittedName>
        <fullName evidence="1">Uncharacterized protein</fullName>
    </submittedName>
</protein>
<accession>A0A317NLK7</accession>